<dbReference type="EMBL" id="CAADFN010000034">
    <property type="protein sequence ID" value="VFK17650.1"/>
    <property type="molecule type" value="Genomic_DNA"/>
</dbReference>
<feature type="transmembrane region" description="Helical" evidence="6">
    <location>
        <begin position="247"/>
        <end position="269"/>
    </location>
</feature>
<comment type="subcellular location">
    <subcellularLocation>
        <location evidence="1">Cell membrane</location>
        <topology evidence="1">Multi-pass membrane protein</topology>
    </subcellularLocation>
</comment>
<dbReference type="PANTHER" id="PTHR33406:SF13">
    <property type="entry name" value="MEMBRANE PROTEIN YDFJ"/>
    <property type="match status" value="1"/>
</dbReference>
<dbReference type="InterPro" id="IPR000731">
    <property type="entry name" value="SSD"/>
</dbReference>
<dbReference type="InterPro" id="IPR050545">
    <property type="entry name" value="Mycobact_MmpL"/>
</dbReference>
<sequence length="761" mass="84268">MTSKVASWIVDYRLTAALTVLMVVMISAGGGAKLQLDNTYRAQFDSDNPHLLAYESLEIEYASEDSIYIAVAPGQGTVFQPRVLDLIEQLTEQSWLIPYSRRVDSLTNFQYLYSRGDDLIVAPLFKDAQSLTTEAIAVRRAAALAETTLNNALVVETGAAAGINITMNLPGQDRRREVLEVTDYVRGMLAEFQRRYPDIHFYLTGKTVQDRAYVDAGKADSTILFPVMFVLNLVVLYLALRSIVLVALTLLTLLLAVGGAAGVIGWSGVPYTVEGTIALMMVIPIAVADSVHLLVNYVQRLHDEPTPTTAMVASLRINLKPILVTSVTTAVGFLSLNLVEAPPLRLIGNTVAIGVAFAFFIALLVLPALVLWLPARAIWTPAGQNWCMPHLADWVIRRHRPLFLAMAIGMLAAASGLPFNALDQVSSEYYDESVRYRQDSEWINAHLTGIERLNYILHTGPMAASVTDPEYLDDVGRFAEWLRQQPEVVSVNALSDVMKRLNKNMHGDAEEWYRLPESREMAAQYLLVYEQSLPYGLDLTNQINFRKSASRVAVILTKMSNREIIAFDRTVQAWLRDNTLESIGTGGVGPSAMFAYQIDYNMRGLLSGILFTFVMVSIILLFVLRSWRLGLISLIPNLAPAAMAFGLWGFFHGEVGMIIFVAMAITLGIVVDDSVHFLIKYHDAKARRGLNVPDAVRYAFDTVGFACLTTTLSLGLGFTVLVLSVFTPHSNMGIVCSLTIILAWIIDFFFLPPLLLRTERL</sequence>
<evidence type="ECO:0000256" key="4">
    <source>
        <dbReference type="ARBA" id="ARBA00022989"/>
    </source>
</evidence>
<keyword evidence="4 6" id="KW-1133">Transmembrane helix</keyword>
<feature type="transmembrane region" description="Helical" evidence="6">
    <location>
        <begin position="700"/>
        <end position="726"/>
    </location>
</feature>
<name>A0A450WKU7_9GAMM</name>
<protein>
    <recommendedName>
        <fullName evidence="7">SSD domain-containing protein</fullName>
    </recommendedName>
</protein>
<feature type="transmembrane region" description="Helical" evidence="6">
    <location>
        <begin position="402"/>
        <end position="422"/>
    </location>
</feature>
<feature type="transmembrane region" description="Helical" evidence="6">
    <location>
        <begin position="275"/>
        <end position="298"/>
    </location>
</feature>
<organism evidence="8">
    <name type="scientific">Candidatus Kentrum sp. LFY</name>
    <dbReference type="NCBI Taxonomy" id="2126342"/>
    <lineage>
        <taxon>Bacteria</taxon>
        <taxon>Pseudomonadati</taxon>
        <taxon>Pseudomonadota</taxon>
        <taxon>Gammaproteobacteria</taxon>
        <taxon>Candidatus Kentrum</taxon>
    </lineage>
</organism>
<feature type="transmembrane region" description="Helical" evidence="6">
    <location>
        <begin position="631"/>
        <end position="651"/>
    </location>
</feature>
<evidence type="ECO:0000256" key="2">
    <source>
        <dbReference type="ARBA" id="ARBA00022475"/>
    </source>
</evidence>
<gene>
    <name evidence="8" type="ORF">BECKLFY1418C_GA0070996_10342</name>
</gene>
<evidence type="ECO:0000256" key="5">
    <source>
        <dbReference type="ARBA" id="ARBA00023136"/>
    </source>
</evidence>
<keyword evidence="2" id="KW-1003">Cell membrane</keyword>
<dbReference type="Pfam" id="PF03176">
    <property type="entry name" value="MMPL"/>
    <property type="match status" value="2"/>
</dbReference>
<evidence type="ECO:0000256" key="1">
    <source>
        <dbReference type="ARBA" id="ARBA00004651"/>
    </source>
</evidence>
<evidence type="ECO:0000256" key="6">
    <source>
        <dbReference type="SAM" id="Phobius"/>
    </source>
</evidence>
<feature type="transmembrane region" description="Helical" evidence="6">
    <location>
        <begin position="223"/>
        <end position="240"/>
    </location>
</feature>
<dbReference type="PANTHER" id="PTHR33406">
    <property type="entry name" value="MEMBRANE PROTEIN MJ1562-RELATED"/>
    <property type="match status" value="1"/>
</dbReference>
<feature type="transmembrane region" description="Helical" evidence="6">
    <location>
        <begin position="351"/>
        <end position="373"/>
    </location>
</feature>
<feature type="transmembrane region" description="Helical" evidence="6">
    <location>
        <begin position="657"/>
        <end position="679"/>
    </location>
</feature>
<dbReference type="InterPro" id="IPR004869">
    <property type="entry name" value="MMPL_dom"/>
</dbReference>
<evidence type="ECO:0000256" key="3">
    <source>
        <dbReference type="ARBA" id="ARBA00022692"/>
    </source>
</evidence>
<dbReference type="PROSITE" id="PS50156">
    <property type="entry name" value="SSD"/>
    <property type="match status" value="1"/>
</dbReference>
<keyword evidence="3 6" id="KW-0812">Transmembrane</keyword>
<feature type="transmembrane region" description="Helical" evidence="6">
    <location>
        <begin position="604"/>
        <end position="624"/>
    </location>
</feature>
<evidence type="ECO:0000259" key="7">
    <source>
        <dbReference type="PROSITE" id="PS50156"/>
    </source>
</evidence>
<feature type="transmembrane region" description="Helical" evidence="6">
    <location>
        <begin position="319"/>
        <end position="339"/>
    </location>
</feature>
<accession>A0A450WKU7</accession>
<feature type="domain" description="SSD" evidence="7">
    <location>
        <begin position="245"/>
        <end position="372"/>
    </location>
</feature>
<evidence type="ECO:0000313" key="8">
    <source>
        <dbReference type="EMBL" id="VFK17650.1"/>
    </source>
</evidence>
<dbReference type="GO" id="GO:0005886">
    <property type="term" value="C:plasma membrane"/>
    <property type="evidence" value="ECO:0007669"/>
    <property type="project" value="UniProtKB-SubCell"/>
</dbReference>
<dbReference type="AlphaFoldDB" id="A0A450WKU7"/>
<proteinExistence type="predicted"/>
<dbReference type="Gene3D" id="1.20.1640.10">
    <property type="entry name" value="Multidrug efflux transporter AcrB transmembrane domain"/>
    <property type="match status" value="2"/>
</dbReference>
<dbReference type="SUPFAM" id="SSF82866">
    <property type="entry name" value="Multidrug efflux transporter AcrB transmembrane domain"/>
    <property type="match status" value="2"/>
</dbReference>
<feature type="transmembrane region" description="Helical" evidence="6">
    <location>
        <begin position="732"/>
        <end position="756"/>
    </location>
</feature>
<reference evidence="8" key="1">
    <citation type="submission" date="2019-02" db="EMBL/GenBank/DDBJ databases">
        <authorList>
            <person name="Gruber-Vodicka R. H."/>
            <person name="Seah K. B. B."/>
        </authorList>
    </citation>
    <scope>NUCLEOTIDE SEQUENCE</scope>
    <source>
        <strain evidence="8">BECK_BY7</strain>
    </source>
</reference>
<keyword evidence="5 6" id="KW-0472">Membrane</keyword>